<organism evidence="6 7">
    <name type="scientific">Patiria miniata</name>
    <name type="common">Bat star</name>
    <name type="synonym">Asterina miniata</name>
    <dbReference type="NCBI Taxonomy" id="46514"/>
    <lineage>
        <taxon>Eukaryota</taxon>
        <taxon>Metazoa</taxon>
        <taxon>Echinodermata</taxon>
        <taxon>Eleutherozoa</taxon>
        <taxon>Asterozoa</taxon>
        <taxon>Asteroidea</taxon>
        <taxon>Valvatacea</taxon>
        <taxon>Valvatida</taxon>
        <taxon>Asterinidae</taxon>
        <taxon>Patiria</taxon>
    </lineage>
</organism>
<sequence>MPLANEYALPSMDDCDPEQYVICPYDKVHRILAKRYPYHIMKCRKNHRGAKKHFCPFNARHIIPVSELRHHVANCPDRSTIEPDLAYAQTQHGTDGSYLKGDTSVPSYRHDCHPTSSENWDIEESEPRKAHYQDEDPERIHSLVGMTKAQKKEFNRKLLEVHKNSADLNIDDEEPMEPEPPRDDMRRPKQLPRAVAGIEPRQMPQQNGGMLPIRQRVPHGPIGMGRAVLMPGQNSMPRPGTSTTVQGRSIAANIFHSRDTDEESSAADVQETGSRRPVTVAMAAASTAPSAPPSTVSQNEYSNVPLPGRGPNLAGLGRGLGVPRGGYRPGLGMPAVGLNHAPGYPGMQQ</sequence>
<keyword evidence="2" id="KW-0863">Zinc-finger</keyword>
<dbReference type="PANTHER" id="PTHR21402">
    <property type="entry name" value="GAMETOCYTE SPECIFIC FACTOR 1-RELATED"/>
    <property type="match status" value="1"/>
</dbReference>
<feature type="domain" description="CHHC U11-48K-type" evidence="5">
    <location>
        <begin position="20"/>
        <end position="47"/>
    </location>
</feature>
<dbReference type="OrthoDB" id="10069248at2759"/>
<feature type="domain" description="CHHC U11-48K-type" evidence="5">
    <location>
        <begin position="52"/>
        <end position="79"/>
    </location>
</feature>
<reference evidence="6" key="1">
    <citation type="submission" date="2022-11" db="UniProtKB">
        <authorList>
            <consortium name="EnsemblMetazoa"/>
        </authorList>
    </citation>
    <scope>IDENTIFICATION</scope>
</reference>
<evidence type="ECO:0000256" key="4">
    <source>
        <dbReference type="SAM" id="MobiDB-lite"/>
    </source>
</evidence>
<feature type="compositionally biased region" description="Basic and acidic residues" evidence="4">
    <location>
        <begin position="125"/>
        <end position="135"/>
    </location>
</feature>
<accession>A0A913ZLG8</accession>
<dbReference type="AlphaFoldDB" id="A0A913ZLG8"/>
<dbReference type="InterPro" id="IPR051591">
    <property type="entry name" value="UPF0224_FAM112_RNA_Proc"/>
</dbReference>
<evidence type="ECO:0000256" key="3">
    <source>
        <dbReference type="ARBA" id="ARBA00022833"/>
    </source>
</evidence>
<dbReference type="InterPro" id="IPR022776">
    <property type="entry name" value="TRM13/UPF0224_CHHC_Znf_dom"/>
</dbReference>
<proteinExistence type="predicted"/>
<dbReference type="Proteomes" id="UP000887568">
    <property type="component" value="Unplaced"/>
</dbReference>
<feature type="region of interest" description="Disordered" evidence="4">
    <location>
        <begin position="111"/>
        <end position="135"/>
    </location>
</feature>
<dbReference type="RefSeq" id="XP_038052173.1">
    <property type="nucleotide sequence ID" value="XM_038196245.1"/>
</dbReference>
<name>A0A913ZLG8_PATMI</name>
<dbReference type="SUPFAM" id="SSF57667">
    <property type="entry name" value="beta-beta-alpha zinc fingers"/>
    <property type="match status" value="1"/>
</dbReference>
<dbReference type="InterPro" id="IPR036236">
    <property type="entry name" value="Znf_C2H2_sf"/>
</dbReference>
<keyword evidence="3" id="KW-0862">Zinc</keyword>
<dbReference type="EnsemblMetazoa" id="XM_038196245.1">
    <property type="protein sequence ID" value="XP_038052173.1"/>
    <property type="gene ID" value="LOC119724926"/>
</dbReference>
<dbReference type="GO" id="GO:0008270">
    <property type="term" value="F:zinc ion binding"/>
    <property type="evidence" value="ECO:0007669"/>
    <property type="project" value="UniProtKB-KW"/>
</dbReference>
<evidence type="ECO:0000313" key="7">
    <source>
        <dbReference type="Proteomes" id="UP000887568"/>
    </source>
</evidence>
<dbReference type="EnsemblMetazoa" id="XM_038196246.1">
    <property type="protein sequence ID" value="XP_038052174.1"/>
    <property type="gene ID" value="LOC119724926"/>
</dbReference>
<dbReference type="PROSITE" id="PS51800">
    <property type="entry name" value="ZF_CHHC_U11_48K"/>
    <property type="match status" value="2"/>
</dbReference>
<evidence type="ECO:0000256" key="1">
    <source>
        <dbReference type="ARBA" id="ARBA00022723"/>
    </source>
</evidence>
<dbReference type="GeneID" id="119724926"/>
<evidence type="ECO:0000256" key="2">
    <source>
        <dbReference type="ARBA" id="ARBA00022771"/>
    </source>
</evidence>
<dbReference type="Pfam" id="PF05253">
    <property type="entry name" value="zf-U11-48K"/>
    <property type="match status" value="2"/>
</dbReference>
<protein>
    <recommendedName>
        <fullName evidence="5">CHHC U11-48K-type domain-containing protein</fullName>
    </recommendedName>
</protein>
<dbReference type="OMA" id="LANMSIC"/>
<keyword evidence="1" id="KW-0479">Metal-binding</keyword>
<dbReference type="RefSeq" id="XP_038052174.1">
    <property type="nucleotide sequence ID" value="XM_038196246.1"/>
</dbReference>
<dbReference type="PANTHER" id="PTHR21402:SF5">
    <property type="entry name" value="GAMETOCYTE SPECIFIC FACTOR 1"/>
    <property type="match status" value="1"/>
</dbReference>
<feature type="region of interest" description="Disordered" evidence="4">
    <location>
        <begin position="168"/>
        <end position="188"/>
    </location>
</feature>
<evidence type="ECO:0000259" key="5">
    <source>
        <dbReference type="PROSITE" id="PS51800"/>
    </source>
</evidence>
<evidence type="ECO:0000313" key="6">
    <source>
        <dbReference type="EnsemblMetazoa" id="XP_038052174.1"/>
    </source>
</evidence>
<keyword evidence="7" id="KW-1185">Reference proteome</keyword>